<evidence type="ECO:0000313" key="1">
    <source>
        <dbReference type="EMBL" id="KAK7300009.1"/>
    </source>
</evidence>
<proteinExistence type="predicted"/>
<organism evidence="1 2">
    <name type="scientific">Clitoria ternatea</name>
    <name type="common">Butterfly pea</name>
    <dbReference type="NCBI Taxonomy" id="43366"/>
    <lineage>
        <taxon>Eukaryota</taxon>
        <taxon>Viridiplantae</taxon>
        <taxon>Streptophyta</taxon>
        <taxon>Embryophyta</taxon>
        <taxon>Tracheophyta</taxon>
        <taxon>Spermatophyta</taxon>
        <taxon>Magnoliopsida</taxon>
        <taxon>eudicotyledons</taxon>
        <taxon>Gunneridae</taxon>
        <taxon>Pentapetalae</taxon>
        <taxon>rosids</taxon>
        <taxon>fabids</taxon>
        <taxon>Fabales</taxon>
        <taxon>Fabaceae</taxon>
        <taxon>Papilionoideae</taxon>
        <taxon>50 kb inversion clade</taxon>
        <taxon>NPAAA clade</taxon>
        <taxon>indigoferoid/millettioid clade</taxon>
        <taxon>Phaseoleae</taxon>
        <taxon>Clitoria</taxon>
    </lineage>
</organism>
<comment type="caution">
    <text evidence="1">The sequence shown here is derived from an EMBL/GenBank/DDBJ whole genome shotgun (WGS) entry which is preliminary data.</text>
</comment>
<keyword evidence="2" id="KW-1185">Reference proteome</keyword>
<accession>A0AAN9JME3</accession>
<protein>
    <submittedName>
        <fullName evidence="1">Uncharacterized protein</fullName>
    </submittedName>
</protein>
<evidence type="ECO:0000313" key="2">
    <source>
        <dbReference type="Proteomes" id="UP001359559"/>
    </source>
</evidence>
<gene>
    <name evidence="1" type="ORF">RJT34_10840</name>
</gene>
<reference evidence="1 2" key="1">
    <citation type="submission" date="2024-01" db="EMBL/GenBank/DDBJ databases">
        <title>The genomes of 5 underutilized Papilionoideae crops provide insights into root nodulation and disease resistance.</title>
        <authorList>
            <person name="Yuan L."/>
        </authorList>
    </citation>
    <scope>NUCLEOTIDE SEQUENCE [LARGE SCALE GENOMIC DNA]</scope>
    <source>
        <strain evidence="1">LY-2023</strain>
        <tissue evidence="1">Leaf</tissue>
    </source>
</reference>
<dbReference type="Proteomes" id="UP001359559">
    <property type="component" value="Unassembled WGS sequence"/>
</dbReference>
<name>A0AAN9JME3_CLITE</name>
<dbReference type="EMBL" id="JAYKXN010000003">
    <property type="protein sequence ID" value="KAK7300009.1"/>
    <property type="molecule type" value="Genomic_DNA"/>
</dbReference>
<sequence length="194" mass="22206">MGINFSFCSCGAYFSPQRLSKEDSCDVGKDGFVAWIVENIKQTYFLRWKRLQEKNKEGKKQLKKGKELTLEEWLLKSPIMEKDGNCNGGDHCSFKHHTGSDYPSVAGERTHFSDFKEYGLSLEQLLDCGATLPMDKSISLENLLKDEKVDVKEVEFNSLTRNQSCKAKKRVSFRLPEVSETFTLHPSEVNFEDC</sequence>
<dbReference type="AlphaFoldDB" id="A0AAN9JME3"/>